<protein>
    <submittedName>
        <fullName evidence="1">Uncharacterized protein</fullName>
    </submittedName>
</protein>
<keyword evidence="2" id="KW-1185">Reference proteome</keyword>
<dbReference type="AlphaFoldDB" id="I8WFL0"/>
<accession>I8WFL0</accession>
<dbReference type="RefSeq" id="WP_007847463.1">
    <property type="nucleotide sequence ID" value="NZ_JH724133.1"/>
</dbReference>
<dbReference type="HOGENOM" id="CLU_2679956_0_0_10"/>
<evidence type="ECO:0000313" key="2">
    <source>
        <dbReference type="Proteomes" id="UP000005974"/>
    </source>
</evidence>
<dbReference type="EMBL" id="AGXJ01000023">
    <property type="protein sequence ID" value="EIY36617.1"/>
    <property type="molecule type" value="Genomic_DNA"/>
</dbReference>
<evidence type="ECO:0000313" key="1">
    <source>
        <dbReference type="EMBL" id="EIY36617.1"/>
    </source>
</evidence>
<organism evidence="1 2">
    <name type="scientific">Phocaeicola dorei CL02T12C06</name>
    <dbReference type="NCBI Taxonomy" id="997876"/>
    <lineage>
        <taxon>Bacteria</taxon>
        <taxon>Pseudomonadati</taxon>
        <taxon>Bacteroidota</taxon>
        <taxon>Bacteroidia</taxon>
        <taxon>Bacteroidales</taxon>
        <taxon>Bacteroidaceae</taxon>
        <taxon>Phocaeicola</taxon>
    </lineage>
</organism>
<name>I8WFL0_9BACT</name>
<proteinExistence type="predicted"/>
<sequence length="74" mass="8394">MNDRISDLPLTTTPVGFGYNNMDMFRNSLGELQIRQAVPPLGLDGTIFLKGEITHDAGEVRMIRKHKLIKIERL</sequence>
<comment type="caution">
    <text evidence="1">The sequence shown here is derived from an EMBL/GenBank/DDBJ whole genome shotgun (WGS) entry which is preliminary data.</text>
</comment>
<reference evidence="1 2" key="1">
    <citation type="submission" date="2012-02" db="EMBL/GenBank/DDBJ databases">
        <title>The Genome Sequence of Bacteroides dorei CL02T12C06.</title>
        <authorList>
            <consortium name="The Broad Institute Genome Sequencing Platform"/>
            <person name="Earl A."/>
            <person name="Ward D."/>
            <person name="Feldgarden M."/>
            <person name="Gevers D."/>
            <person name="Zitomersky N.L."/>
            <person name="Coyne M.J."/>
            <person name="Comstock L.E."/>
            <person name="Young S.K."/>
            <person name="Zeng Q."/>
            <person name="Gargeya S."/>
            <person name="Fitzgerald M."/>
            <person name="Haas B."/>
            <person name="Abouelleil A."/>
            <person name="Alvarado L."/>
            <person name="Arachchi H.M."/>
            <person name="Berlin A."/>
            <person name="Chapman S.B."/>
            <person name="Gearin G."/>
            <person name="Goldberg J."/>
            <person name="Griggs A."/>
            <person name="Gujja S."/>
            <person name="Hansen M."/>
            <person name="Heiman D."/>
            <person name="Howarth C."/>
            <person name="Larimer J."/>
            <person name="Lui A."/>
            <person name="MacDonald P.J.P."/>
            <person name="McCowen C."/>
            <person name="Montmayeur A."/>
            <person name="Murphy C."/>
            <person name="Neiman D."/>
            <person name="Pearson M."/>
            <person name="Priest M."/>
            <person name="Roberts A."/>
            <person name="Saif S."/>
            <person name="Shea T."/>
            <person name="Sisk P."/>
            <person name="Stolte C."/>
            <person name="Sykes S."/>
            <person name="Wortman J."/>
            <person name="Nusbaum C."/>
            <person name="Birren B."/>
        </authorList>
    </citation>
    <scope>NUCLEOTIDE SEQUENCE [LARGE SCALE GENOMIC DNA]</scope>
    <source>
        <strain evidence="1 2">CL02T12C06</strain>
    </source>
</reference>
<gene>
    <name evidence="1" type="ORF">HMPREF1064_01364</name>
</gene>
<dbReference type="Proteomes" id="UP000005974">
    <property type="component" value="Unassembled WGS sequence"/>
</dbReference>